<dbReference type="VEuPathDB" id="FungiDB:AeMF1_003930"/>
<name>A0A6G0X655_9STRA</name>
<feature type="compositionally biased region" description="Acidic residues" evidence="1">
    <location>
        <begin position="644"/>
        <end position="658"/>
    </location>
</feature>
<evidence type="ECO:0000313" key="2">
    <source>
        <dbReference type="EMBL" id="KAF0735343.1"/>
    </source>
</evidence>
<dbReference type="Proteomes" id="UP000481153">
    <property type="component" value="Unassembled WGS sequence"/>
</dbReference>
<evidence type="ECO:0000313" key="3">
    <source>
        <dbReference type="Proteomes" id="UP000481153"/>
    </source>
</evidence>
<proteinExistence type="predicted"/>
<gene>
    <name evidence="2" type="ORF">Ae201684_008253</name>
</gene>
<keyword evidence="3" id="KW-1185">Reference proteome</keyword>
<dbReference type="AlphaFoldDB" id="A0A6G0X655"/>
<feature type="compositionally biased region" description="Gly residues" evidence="1">
    <location>
        <begin position="631"/>
        <end position="641"/>
    </location>
</feature>
<dbReference type="EMBL" id="VJMJ01000100">
    <property type="protein sequence ID" value="KAF0735343.1"/>
    <property type="molecule type" value="Genomic_DNA"/>
</dbReference>
<accession>A0A6G0X655</accession>
<reference evidence="2 3" key="1">
    <citation type="submission" date="2019-07" db="EMBL/GenBank/DDBJ databases">
        <title>Genomics analysis of Aphanomyces spp. identifies a new class of oomycete effector associated with host adaptation.</title>
        <authorList>
            <person name="Gaulin E."/>
        </authorList>
    </citation>
    <scope>NUCLEOTIDE SEQUENCE [LARGE SCALE GENOMIC DNA]</scope>
    <source>
        <strain evidence="2 3">ATCC 201684</strain>
    </source>
</reference>
<comment type="caution">
    <text evidence="2">The sequence shown here is derived from an EMBL/GenBank/DDBJ whole genome shotgun (WGS) entry which is preliminary data.</text>
</comment>
<sequence length="686" mass="75784">MSQLQDAMAALDVDVKADGADGHREGSPKLLKEDQIEILTRMLSVETPAVTAKIVKYLNNDEHCAAFISLITLVEPSLDDDVHSFLRDGPLSSRTKGAKVPREDVTVTDELKRSFRATMLLAGEDTPDLVASLIESKARLIVKCLFPIFQSNARGNLRHGCKLLDKLLRFHLNDVYHVIGVNSRTCGRYIQSMLEHIEHAYVADLFLTMICKPHNAALLRVYLCPIATKAMFYKALADVQIILLLAQHVCDTSYSEDHAIAAADVMLELLDRLAADDIGALVLEPVGHSTHLLESLMAAALTPESKSSQAFLLPPSGRRSAAIRCLLGLLHKCALDEVQGPPTSPYQSFGSTVVNMVSNQLRPAKPFIFGRVESHLPEMLEYLQKQFQQQQQASTATAYVVKHTAYSTAHPFTEFRLHLIHVLVELVEQAPGTHLAKFSVDVWRLLVTWFVQYPHTNLYHHAFYRLVFLALRTNDAAILKPLLQQVKLVTTLIDIYRKDPSISSRGYILQICNSIRLQAATLPPDSFLRTFLQSHATWRSFEGELRETTSAAVVKGMGIPVPSAMRLSMMSPTMLDSSAPPASSAGNIDLGSEYAWKLGFVDDEEYEAPAVESDGKKKKKKKKGKKKSSTGEGGAEGGGGATTDTDDDDTGDEAAPGEELERAHPIMLDDDVGDKTKKKKRKKHKK</sequence>
<feature type="compositionally biased region" description="Basic residues" evidence="1">
    <location>
        <begin position="616"/>
        <end position="628"/>
    </location>
</feature>
<organism evidence="2 3">
    <name type="scientific">Aphanomyces euteiches</name>
    <dbReference type="NCBI Taxonomy" id="100861"/>
    <lineage>
        <taxon>Eukaryota</taxon>
        <taxon>Sar</taxon>
        <taxon>Stramenopiles</taxon>
        <taxon>Oomycota</taxon>
        <taxon>Saprolegniomycetes</taxon>
        <taxon>Saprolegniales</taxon>
        <taxon>Verrucalvaceae</taxon>
        <taxon>Aphanomyces</taxon>
    </lineage>
</organism>
<protein>
    <submittedName>
        <fullName evidence="2">Uncharacterized protein</fullName>
    </submittedName>
</protein>
<feature type="region of interest" description="Disordered" evidence="1">
    <location>
        <begin position="609"/>
        <end position="686"/>
    </location>
</feature>
<evidence type="ECO:0000256" key="1">
    <source>
        <dbReference type="SAM" id="MobiDB-lite"/>
    </source>
</evidence>
<feature type="compositionally biased region" description="Basic residues" evidence="1">
    <location>
        <begin position="676"/>
        <end position="686"/>
    </location>
</feature>